<name>A0A6P0CHI8_9RHOB</name>
<dbReference type="InterPro" id="IPR027417">
    <property type="entry name" value="P-loop_NTPase"/>
</dbReference>
<comment type="caution">
    <text evidence="1">The sequence shown here is derived from an EMBL/GenBank/DDBJ whole genome shotgun (WGS) entry which is preliminary data.</text>
</comment>
<gene>
    <name evidence="1" type="ORF">GV827_16150</name>
</gene>
<dbReference type="SUPFAM" id="SSF52540">
    <property type="entry name" value="P-loop containing nucleoside triphosphate hydrolases"/>
    <property type="match status" value="1"/>
</dbReference>
<dbReference type="EMBL" id="JAABNT010000011">
    <property type="protein sequence ID" value="NEK23924.1"/>
    <property type="molecule type" value="Genomic_DNA"/>
</dbReference>
<accession>A0A6P0CHI8</accession>
<dbReference type="RefSeq" id="WP_164354853.1">
    <property type="nucleotide sequence ID" value="NZ_JAABNT010000011.1"/>
</dbReference>
<proteinExistence type="predicted"/>
<dbReference type="Proteomes" id="UP000468591">
    <property type="component" value="Unassembled WGS sequence"/>
</dbReference>
<keyword evidence="2" id="KW-1185">Reference proteome</keyword>
<reference evidence="1 2" key="1">
    <citation type="submission" date="2020-01" db="EMBL/GenBank/DDBJ databases">
        <title>Sulfitobacter sediminilitoris sp. nov., isolated from a tidal flat.</title>
        <authorList>
            <person name="Park S."/>
            <person name="Yoon J.-H."/>
        </authorList>
    </citation>
    <scope>NUCLEOTIDE SEQUENCE [LARGE SCALE GENOMIC DNA]</scope>
    <source>
        <strain evidence="1 2">JBTF-M27</strain>
    </source>
</reference>
<evidence type="ECO:0000313" key="2">
    <source>
        <dbReference type="Proteomes" id="UP000468591"/>
    </source>
</evidence>
<dbReference type="Gene3D" id="3.40.50.300">
    <property type="entry name" value="P-loop containing nucleotide triphosphate hydrolases"/>
    <property type="match status" value="1"/>
</dbReference>
<organism evidence="1 2">
    <name type="scientific">Sulfitobacter sediminilitoris</name>
    <dbReference type="NCBI Taxonomy" id="2698830"/>
    <lineage>
        <taxon>Bacteria</taxon>
        <taxon>Pseudomonadati</taxon>
        <taxon>Pseudomonadota</taxon>
        <taxon>Alphaproteobacteria</taxon>
        <taxon>Rhodobacterales</taxon>
        <taxon>Roseobacteraceae</taxon>
        <taxon>Sulfitobacter</taxon>
    </lineage>
</organism>
<evidence type="ECO:0008006" key="3">
    <source>
        <dbReference type="Google" id="ProtNLM"/>
    </source>
</evidence>
<evidence type="ECO:0000313" key="1">
    <source>
        <dbReference type="EMBL" id="NEK23924.1"/>
    </source>
</evidence>
<sequence>MLVFLRHKLTFLATPKTGTTAVEMALKPRAEIVFSKSRKHITAARYANKIAPFLEDTFGVRPASVAVMREPVAQIRSWYKYRSQDRLDGTKQSTKGITFDQFVLEVISNDPPERAQIGRQFNFLTDGKTRVMADHIFAYSHQEGFLMFISEHLQHPVEIAPKNVSPKVDAPLDAAILAKLREVRAADFMLYDEVVAQGGHLHTPQD</sequence>
<dbReference type="AlphaFoldDB" id="A0A6P0CHI8"/>
<protein>
    <recommendedName>
        <fullName evidence="3">Gamma-glutamyl kinase</fullName>
    </recommendedName>
</protein>